<sequence>MATGRLTAPQLRALLDILVHHETYAEVQSFQSPEAIETYGWPFVDRDEKGRPARPHGLSSSPLLQLLFTRLVLGAPAVRDLSAEFWSFKFKGIMKQFGDADLSDSYDRGTLGMRKTLATIVSAIHEAVTRGLLSGVSYDTMSDLHSPYEGENAEDLVKAWRDCICHLVHGSLIDEIFGQLTRTNNLEEHSPALRGAVEYAELHIANFLHHVFILSAEGPYLVGLIENVHKLMPYGMISWAFQFGNAASIINAMSKLFLSKVNIRAILKWMGLTSYASSGMNIMQSIFSFVLESDAADFRKVVKKMRTTQEIISNEHMTAIDDHIAADRDKRDSIRKKSIREQRSIIATIFETHDQSLLGSLTERQHISCLEYYGARLEIRDREQIIGVLCRSNPDLTTAIFLEGLGVFGPMIRAVHAKVKLHKHIGAIENFLSDFIKTTKPKTQDSNPRLNPLGVEDLVKLLRRNRHLLWAYLHDICSGCPELKDTWRGWMKDAMKAFRRGVGNDPYEINLPVHEGDGTDNTGDIGLKLQAAFQNITNSQRQVVLKQIEAHSKYLATLEALSRTQMQHIIDKLHGRGQTDSDDSSGFGIYASRCQALLDGTLITPLVPYGLPRFGKEVKSLRGAKKTGKQGVSGSSATNIDGRAQTDSINPTAPDVSAVIEALGPQFKIIVANISRDGLPKVEHREQP</sequence>
<comment type="caution">
    <text evidence="1">The sequence shown here is derived from an EMBL/GenBank/DDBJ whole genome shotgun (WGS) entry which is preliminary data.</text>
</comment>
<evidence type="ECO:0000313" key="1">
    <source>
        <dbReference type="EMBL" id="KAJ8132022.1"/>
    </source>
</evidence>
<organism evidence="1 2">
    <name type="scientific">Lasiodiplodia mahajangana</name>
    <dbReference type="NCBI Taxonomy" id="1108764"/>
    <lineage>
        <taxon>Eukaryota</taxon>
        <taxon>Fungi</taxon>
        <taxon>Dikarya</taxon>
        <taxon>Ascomycota</taxon>
        <taxon>Pezizomycotina</taxon>
        <taxon>Dothideomycetes</taxon>
        <taxon>Dothideomycetes incertae sedis</taxon>
        <taxon>Botryosphaeriales</taxon>
        <taxon>Botryosphaeriaceae</taxon>
        <taxon>Lasiodiplodia</taxon>
    </lineage>
</organism>
<keyword evidence="2" id="KW-1185">Reference proteome</keyword>
<dbReference type="EMBL" id="JAPUUL010000191">
    <property type="protein sequence ID" value="KAJ8132022.1"/>
    <property type="molecule type" value="Genomic_DNA"/>
</dbReference>
<dbReference type="Proteomes" id="UP001153332">
    <property type="component" value="Unassembled WGS sequence"/>
</dbReference>
<name>A0ACC2JWW8_9PEZI</name>
<gene>
    <name evidence="1" type="ORF">O1611_g1605</name>
</gene>
<evidence type="ECO:0000313" key="2">
    <source>
        <dbReference type="Proteomes" id="UP001153332"/>
    </source>
</evidence>
<reference evidence="1" key="1">
    <citation type="submission" date="2022-12" db="EMBL/GenBank/DDBJ databases">
        <title>Genome Sequence of Lasiodiplodia mahajangana.</title>
        <authorList>
            <person name="Buettner E."/>
        </authorList>
    </citation>
    <scope>NUCLEOTIDE SEQUENCE</scope>
    <source>
        <strain evidence="1">VT137</strain>
    </source>
</reference>
<proteinExistence type="predicted"/>
<protein>
    <submittedName>
        <fullName evidence="1">Uncharacterized protein</fullName>
    </submittedName>
</protein>
<accession>A0ACC2JWW8</accession>